<dbReference type="SMART" id="SM00382">
    <property type="entry name" value="AAA"/>
    <property type="match status" value="1"/>
</dbReference>
<evidence type="ECO:0000256" key="2">
    <source>
        <dbReference type="ARBA" id="ARBA00022737"/>
    </source>
</evidence>
<keyword evidence="5" id="KW-1185">Reference proteome</keyword>
<gene>
    <name evidence="6" type="primary">LOC122131994</name>
</gene>
<evidence type="ECO:0000256" key="3">
    <source>
        <dbReference type="SAM" id="MobiDB-lite"/>
    </source>
</evidence>
<dbReference type="GO" id="GO:0045345">
    <property type="term" value="P:positive regulation of MHC class I biosynthetic process"/>
    <property type="evidence" value="ECO:0007669"/>
    <property type="project" value="TreeGrafter"/>
</dbReference>
<reference evidence="6" key="1">
    <citation type="submission" date="2025-08" db="UniProtKB">
        <authorList>
            <consortium name="RefSeq"/>
        </authorList>
    </citation>
    <scope>IDENTIFICATION</scope>
</reference>
<dbReference type="Proteomes" id="UP000515152">
    <property type="component" value="Unplaced"/>
</dbReference>
<evidence type="ECO:0000256" key="1">
    <source>
        <dbReference type="ARBA" id="ARBA00022614"/>
    </source>
</evidence>
<protein>
    <submittedName>
        <fullName evidence="6">MHC class II transactivator-like isoform X2</fullName>
    </submittedName>
</protein>
<feature type="compositionally biased region" description="Polar residues" evidence="3">
    <location>
        <begin position="161"/>
        <end position="193"/>
    </location>
</feature>
<dbReference type="AlphaFoldDB" id="A0A8M1KLN5"/>
<proteinExistence type="predicted"/>
<dbReference type="Pfam" id="PF13516">
    <property type="entry name" value="LRR_6"/>
    <property type="match status" value="3"/>
</dbReference>
<dbReference type="PROSITE" id="PS50837">
    <property type="entry name" value="NACHT"/>
    <property type="match status" value="1"/>
</dbReference>
<feature type="domain" description="NACHT" evidence="4">
    <location>
        <begin position="288"/>
        <end position="428"/>
    </location>
</feature>
<evidence type="ECO:0000313" key="6">
    <source>
        <dbReference type="RefSeq" id="XP_042562669.1"/>
    </source>
</evidence>
<dbReference type="RefSeq" id="XP_042562669.1">
    <property type="nucleotide sequence ID" value="XM_042706735.1"/>
</dbReference>
<dbReference type="InterPro" id="IPR041267">
    <property type="entry name" value="NLRP_HD2"/>
</dbReference>
<evidence type="ECO:0000313" key="5">
    <source>
        <dbReference type="Proteomes" id="UP000515152"/>
    </source>
</evidence>
<dbReference type="Pfam" id="PF05729">
    <property type="entry name" value="NACHT"/>
    <property type="match status" value="1"/>
</dbReference>
<name>A0A8M1KLN5_CLUHA</name>
<dbReference type="GeneID" id="122131994"/>
<evidence type="ECO:0000259" key="4">
    <source>
        <dbReference type="PROSITE" id="PS50837"/>
    </source>
</evidence>
<dbReference type="PANTHER" id="PTHR47189">
    <property type="entry name" value="MHC CLASS II TRANSACTIVATOR"/>
    <property type="match status" value="1"/>
</dbReference>
<dbReference type="FunFam" id="3.40.50.300:FF:001028">
    <property type="entry name" value="Class II major histocompatibility complex transactivator"/>
    <property type="match status" value="1"/>
</dbReference>
<feature type="region of interest" description="Disordered" evidence="3">
    <location>
        <begin position="69"/>
        <end position="199"/>
    </location>
</feature>
<dbReference type="Pfam" id="PF17776">
    <property type="entry name" value="NLRC4_HD2"/>
    <property type="match status" value="1"/>
</dbReference>
<dbReference type="InterPro" id="IPR001611">
    <property type="entry name" value="Leu-rich_rpt"/>
</dbReference>
<dbReference type="GO" id="GO:0045348">
    <property type="term" value="P:positive regulation of MHC class II biosynthetic process"/>
    <property type="evidence" value="ECO:0007669"/>
    <property type="project" value="TreeGrafter"/>
</dbReference>
<keyword evidence="2" id="KW-0677">Repeat</keyword>
<dbReference type="PANTHER" id="PTHR47189:SF1">
    <property type="entry name" value="MHC CLASS II TRANSACTIVATOR"/>
    <property type="match status" value="1"/>
</dbReference>
<keyword evidence="1" id="KW-0433">Leucine-rich repeat</keyword>
<accession>A0A8M1KLN5</accession>
<dbReference type="GO" id="GO:0045944">
    <property type="term" value="P:positive regulation of transcription by RNA polymerase II"/>
    <property type="evidence" value="ECO:0007669"/>
    <property type="project" value="TreeGrafter"/>
</dbReference>
<dbReference type="InterPro" id="IPR003593">
    <property type="entry name" value="AAA+_ATPase"/>
</dbReference>
<dbReference type="InterPro" id="IPR007111">
    <property type="entry name" value="NACHT_NTPase"/>
</dbReference>
<feature type="compositionally biased region" description="Polar residues" evidence="3">
    <location>
        <begin position="78"/>
        <end position="96"/>
    </location>
</feature>
<sequence>MKTFLKILAYQIIQTHVLNPAKPGYRIPPAEPTYIFVAVPTTPRKQMPQIVPLSPVSGTVAPELLLISPGSSLSDSSNRTTTPEPAALSSPTTAPGSVSPPEFLAMSPGSPLSERSNGTTPGVPGSPLSERSNGTTPGVPGSPLSERSNGTTPGVPGSPLSERSNGTTPGEPVTVSSPTIEGSTCESADIATNPQPEQVEEEPVCVASYLQHVKSCMRESCGELEKDRSMESHYVDVHLLQRKVQVKSGKNANKCLEKEMVFLSEAERRKATLTRKQVFNDGQMRKKQVITLLGKPGTGKSTFIKRLCLDWAKGGLPRFRYVFSLNCKTFNLTQPDYSLRRLLFDLPTSLHCEDPEAVFKHVVSTPKEVLIIFDSFEDFKDHEGLLHSPATCAKAGGFSIKQLFSGLFLKRLLKGCTLFISTRPSGVLTPLLRKVDSILELRGFSPVEIDLYASRYFTDVPRGASALTKMKLQKYVYSLCSNPLLCRYTCFLLDYHLDNRHYALPSTLTGLALRVLSLCLKLTSQTQDQETPDISRLCTLAWDFLSTHNCLATDEQLGSTDLRDYGLATEILASHTVGSSDSTGETISYSFAHALIQNLLASLHLVLSDNVNDKALVSQTMGTSRRRRPQGEWLAMVQQFTMGLLFQNCKLQVSSILHTTTSTASTAKKKAMESHVESLKAGEMAPGKLLELCHCVYETSSKKLMKHLVKNLPDTISLCGAQLTPPDVYVFWHLLQNTKALKRQFCIDVQDTGITLCGLKELVGLDCVTSYRAPLADTIAMWEELQQSGETDLLGSAMNKLTLHPFKATQEDHINNLALLIQIHRDRNLPHRYSASLEHNIPAVRQLEKLDFELGPNTGPVIFPKLALIIPTLGSLIHLDLEKNMIGNSGAELLADVLNSLSSLKMLNLSQNSIGDRGLEKLAPALAATPSLQGLSLYNNLIGEGGAERLALVLPEMRSLIDLDVGFNNFANVGAQKLSDSLKCCPWMKSLGLWNASITYGKLQHLHQLDKRIRIQHL</sequence>
<organism evidence="5 6">
    <name type="scientific">Clupea harengus</name>
    <name type="common">Atlantic herring</name>
    <dbReference type="NCBI Taxonomy" id="7950"/>
    <lineage>
        <taxon>Eukaryota</taxon>
        <taxon>Metazoa</taxon>
        <taxon>Chordata</taxon>
        <taxon>Craniata</taxon>
        <taxon>Vertebrata</taxon>
        <taxon>Euteleostomi</taxon>
        <taxon>Actinopterygii</taxon>
        <taxon>Neopterygii</taxon>
        <taxon>Teleostei</taxon>
        <taxon>Clupei</taxon>
        <taxon>Clupeiformes</taxon>
        <taxon>Clupeoidei</taxon>
        <taxon>Clupeidae</taxon>
        <taxon>Clupea</taxon>
    </lineage>
</organism>
<dbReference type="SMART" id="SM00368">
    <property type="entry name" value="LRR_RI"/>
    <property type="match status" value="4"/>
</dbReference>